<feature type="transmembrane region" description="Helical" evidence="1">
    <location>
        <begin position="212"/>
        <end position="232"/>
    </location>
</feature>
<accession>A0A419F0Z9</accession>
<organism evidence="2 3">
    <name type="scientific">Candidatus Abyssobacteria bacterium SURF_17</name>
    <dbReference type="NCBI Taxonomy" id="2093361"/>
    <lineage>
        <taxon>Bacteria</taxon>
        <taxon>Pseudomonadati</taxon>
        <taxon>Candidatus Hydrogenedentota</taxon>
        <taxon>Candidatus Abyssobacteria</taxon>
    </lineage>
</organism>
<keyword evidence="1" id="KW-1133">Transmembrane helix</keyword>
<feature type="transmembrane region" description="Helical" evidence="1">
    <location>
        <begin position="73"/>
        <end position="92"/>
    </location>
</feature>
<feature type="transmembrane region" description="Helical" evidence="1">
    <location>
        <begin position="289"/>
        <end position="310"/>
    </location>
</feature>
<protein>
    <recommendedName>
        <fullName evidence="4">DUF2029 domain-containing protein</fullName>
    </recommendedName>
</protein>
<feature type="transmembrane region" description="Helical" evidence="1">
    <location>
        <begin position="142"/>
        <end position="167"/>
    </location>
</feature>
<reference evidence="2 3" key="1">
    <citation type="journal article" date="2017" name="ISME J.">
        <title>Energy and carbon metabolisms in a deep terrestrial subsurface fluid microbial community.</title>
        <authorList>
            <person name="Momper L."/>
            <person name="Jungbluth S.P."/>
            <person name="Lee M.D."/>
            <person name="Amend J.P."/>
        </authorList>
    </citation>
    <scope>NUCLEOTIDE SEQUENCE [LARGE SCALE GENOMIC DNA]</scope>
    <source>
        <strain evidence="2">SURF_17</strain>
    </source>
</reference>
<dbReference type="AlphaFoldDB" id="A0A419F0Z9"/>
<keyword evidence="1" id="KW-0472">Membrane</keyword>
<evidence type="ECO:0000313" key="3">
    <source>
        <dbReference type="Proteomes" id="UP000285961"/>
    </source>
</evidence>
<feature type="transmembrane region" description="Helical" evidence="1">
    <location>
        <begin position="174"/>
        <end position="200"/>
    </location>
</feature>
<proteinExistence type="predicted"/>
<sequence>MLISFSHGMKRLVLWGLMALVVCFVIWVDSLVYQSGMVDEDIYYAWVEGKRIASGENPYARILSGDMRMNQKYATYFPLFYVLSALTQGIGFEEYPQWISLWHRIFLGFEIGIGLTLFYVFHRLGMNALGFFSSLFWLFNRWTLEVVQIGHMDFIPLFFLIASLLSFRKHAEIALLLFSLSLGLKQIAVFLAPLYLVWIWHSPGKRNLKTLLSAMAIMMSVPALASLPFILWDAEGFFKSILFSVTRYPSDHFQAASVDVYLGLIGIPAKVPMLLLMTLVYYAALRRSIGMYTAALLVMFAFIDFNSVLFRQYMCWVVPLIPLSICDVLRARGNEGNENPFGFAAERGEPKAF</sequence>
<evidence type="ECO:0008006" key="4">
    <source>
        <dbReference type="Google" id="ProtNLM"/>
    </source>
</evidence>
<dbReference type="Proteomes" id="UP000285961">
    <property type="component" value="Unassembled WGS sequence"/>
</dbReference>
<comment type="caution">
    <text evidence="2">The sequence shown here is derived from an EMBL/GenBank/DDBJ whole genome shotgun (WGS) entry which is preliminary data.</text>
</comment>
<dbReference type="EMBL" id="QZKI01000056">
    <property type="protein sequence ID" value="RJP71654.1"/>
    <property type="molecule type" value="Genomic_DNA"/>
</dbReference>
<keyword evidence="1" id="KW-0812">Transmembrane</keyword>
<feature type="transmembrane region" description="Helical" evidence="1">
    <location>
        <begin position="12"/>
        <end position="33"/>
    </location>
</feature>
<feature type="transmembrane region" description="Helical" evidence="1">
    <location>
        <begin position="260"/>
        <end position="283"/>
    </location>
</feature>
<feature type="transmembrane region" description="Helical" evidence="1">
    <location>
        <begin position="104"/>
        <end position="122"/>
    </location>
</feature>
<evidence type="ECO:0000256" key="1">
    <source>
        <dbReference type="SAM" id="Phobius"/>
    </source>
</evidence>
<gene>
    <name evidence="2" type="ORF">C4532_07195</name>
</gene>
<evidence type="ECO:0000313" key="2">
    <source>
        <dbReference type="EMBL" id="RJP71654.1"/>
    </source>
</evidence>
<name>A0A419F0Z9_9BACT</name>